<dbReference type="Gene3D" id="3.40.50.1000">
    <property type="entry name" value="HAD superfamily/HAD-like"/>
    <property type="match status" value="1"/>
</dbReference>
<dbReference type="PANTHER" id="PTHR43611">
    <property type="entry name" value="ALPHA-D-GLUCOSE 1-PHOSPHATE PHOSPHATASE"/>
    <property type="match status" value="1"/>
</dbReference>
<dbReference type="RefSeq" id="WP_111836955.1">
    <property type="nucleotide sequence ID" value="NZ_UAPQ01000009.1"/>
</dbReference>
<dbReference type="InterPro" id="IPR036412">
    <property type="entry name" value="HAD-like_sf"/>
</dbReference>
<gene>
    <name evidence="1" type="ORF">NCTC11535_01734</name>
</gene>
<sequence length="227" mass="24848">MSSTAPSLRPQAPIKAIVFDYGNVMISWDPAGAVSGRIPLDQWDAFVEDADFHALNLRSDAGDDFEDVIADLALAHPEHPEWPAMMRTYRENFEHSILGHVPGTVAIVRELLDAGVPLYLLSNFDVEPFEYARGLVPELEHFQGLVISAAEHLAKPDPQIYRITLERYHLDPATTLFIDDTAANVAAARAVGMQALRFTGAGRLRAELTELGLISGPAKQPPSTPVN</sequence>
<comment type="caution">
    <text evidence="1">The sequence shown here is derived from an EMBL/GenBank/DDBJ whole genome shotgun (WGS) entry which is preliminary data.</text>
</comment>
<evidence type="ECO:0000313" key="1">
    <source>
        <dbReference type="EMBL" id="SPT54037.1"/>
    </source>
</evidence>
<evidence type="ECO:0000313" key="2">
    <source>
        <dbReference type="Proteomes" id="UP000250006"/>
    </source>
</evidence>
<dbReference type="InterPro" id="IPR006439">
    <property type="entry name" value="HAD-SF_hydro_IA"/>
</dbReference>
<dbReference type="PANTHER" id="PTHR43611:SF3">
    <property type="entry name" value="FLAVIN MONONUCLEOTIDE HYDROLASE 1, CHLOROPLATIC"/>
    <property type="match status" value="1"/>
</dbReference>
<dbReference type="SUPFAM" id="SSF56784">
    <property type="entry name" value="HAD-like"/>
    <property type="match status" value="1"/>
</dbReference>
<dbReference type="Gene3D" id="1.10.150.240">
    <property type="entry name" value="Putative phosphatase, domain 2"/>
    <property type="match status" value="1"/>
</dbReference>
<dbReference type="InterPro" id="IPR023198">
    <property type="entry name" value="PGP-like_dom2"/>
</dbReference>
<name>A0ABY1VQL0_9ACTO</name>
<organism evidence="1 2">
    <name type="scientific">Actinomyces bovis</name>
    <dbReference type="NCBI Taxonomy" id="1658"/>
    <lineage>
        <taxon>Bacteria</taxon>
        <taxon>Bacillati</taxon>
        <taxon>Actinomycetota</taxon>
        <taxon>Actinomycetes</taxon>
        <taxon>Actinomycetales</taxon>
        <taxon>Actinomycetaceae</taxon>
        <taxon>Actinomyces</taxon>
    </lineage>
</organism>
<dbReference type="InterPro" id="IPR023214">
    <property type="entry name" value="HAD_sf"/>
</dbReference>
<protein>
    <submittedName>
        <fullName evidence="1">?-D-glucose-1-phosphatase</fullName>
    </submittedName>
</protein>
<accession>A0ABY1VQL0</accession>
<dbReference type="EMBL" id="UAPQ01000009">
    <property type="protein sequence ID" value="SPT54037.1"/>
    <property type="molecule type" value="Genomic_DNA"/>
</dbReference>
<proteinExistence type="predicted"/>
<dbReference type="NCBIfam" id="TIGR01509">
    <property type="entry name" value="HAD-SF-IA-v3"/>
    <property type="match status" value="1"/>
</dbReference>
<dbReference type="SFLD" id="SFLDG01129">
    <property type="entry name" value="C1.5:_HAD__Beta-PGM__Phosphata"/>
    <property type="match status" value="1"/>
</dbReference>
<dbReference type="Proteomes" id="UP000250006">
    <property type="component" value="Unassembled WGS sequence"/>
</dbReference>
<dbReference type="CDD" id="cd02603">
    <property type="entry name" value="HAD_sEH-N_like"/>
    <property type="match status" value="1"/>
</dbReference>
<dbReference type="Pfam" id="PF00702">
    <property type="entry name" value="Hydrolase"/>
    <property type="match status" value="1"/>
</dbReference>
<dbReference type="SFLD" id="SFLDS00003">
    <property type="entry name" value="Haloacid_Dehalogenase"/>
    <property type="match status" value="1"/>
</dbReference>
<reference evidence="1 2" key="1">
    <citation type="submission" date="2018-06" db="EMBL/GenBank/DDBJ databases">
        <authorList>
            <consortium name="Pathogen Informatics"/>
            <person name="Doyle S."/>
        </authorList>
    </citation>
    <scope>NUCLEOTIDE SEQUENCE [LARGE SCALE GENOMIC DNA]</scope>
    <source>
        <strain evidence="1 2">NCTC11535</strain>
    </source>
</reference>
<keyword evidence="2" id="KW-1185">Reference proteome</keyword>